<dbReference type="GO" id="GO:0000176">
    <property type="term" value="C:nuclear exosome (RNase complex)"/>
    <property type="evidence" value="ECO:0007669"/>
    <property type="project" value="TreeGrafter"/>
</dbReference>
<comment type="caution">
    <text evidence="1">The sequence shown here is derived from an EMBL/GenBank/DDBJ whole genome shotgun (WGS) entry which is preliminary data.</text>
</comment>
<dbReference type="GO" id="GO:0000177">
    <property type="term" value="C:cytoplasmic exosome (RNase complex)"/>
    <property type="evidence" value="ECO:0007669"/>
    <property type="project" value="TreeGrafter"/>
</dbReference>
<dbReference type="GO" id="GO:0003723">
    <property type="term" value="F:RNA binding"/>
    <property type="evidence" value="ECO:0007669"/>
    <property type="project" value="InterPro"/>
</dbReference>
<evidence type="ECO:0000313" key="2">
    <source>
        <dbReference type="Proteomes" id="UP001428341"/>
    </source>
</evidence>
<dbReference type="PANTHER" id="PTHR21321">
    <property type="entry name" value="PNAS-3 RELATED"/>
    <property type="match status" value="1"/>
</dbReference>
<dbReference type="GO" id="GO:0071035">
    <property type="term" value="P:nuclear polyadenylation-dependent rRNA catabolic process"/>
    <property type="evidence" value="ECO:0007669"/>
    <property type="project" value="TreeGrafter"/>
</dbReference>
<name>A0AAP0M1K4_9ROSI</name>
<dbReference type="GO" id="GO:0071038">
    <property type="term" value="P:TRAMP-dependent tRNA surveillance pathway"/>
    <property type="evidence" value="ECO:0007669"/>
    <property type="project" value="TreeGrafter"/>
</dbReference>
<reference evidence="1 2" key="1">
    <citation type="submission" date="2024-05" db="EMBL/GenBank/DDBJ databases">
        <title>Haplotype-resolved chromosome-level genome assembly of Huyou (Citrus changshanensis).</title>
        <authorList>
            <person name="Miao C."/>
            <person name="Chen W."/>
            <person name="Wu Y."/>
            <person name="Wang L."/>
            <person name="Zhao S."/>
            <person name="Grierson D."/>
            <person name="Xu C."/>
            <person name="Chen K."/>
        </authorList>
    </citation>
    <scope>NUCLEOTIDE SEQUENCE [LARGE SCALE GENOMIC DNA]</scope>
    <source>
        <strain evidence="1">01-14</strain>
        <tissue evidence="1">Leaf</tissue>
    </source>
</reference>
<dbReference type="Proteomes" id="UP001428341">
    <property type="component" value="Unassembled WGS sequence"/>
</dbReference>
<dbReference type="InterPro" id="IPR026699">
    <property type="entry name" value="Exosome_RNA_bind1/RRP40/RRP4"/>
</dbReference>
<accession>A0AAP0M1K4</accession>
<protein>
    <submittedName>
        <fullName evidence="1">Uncharacterized protein</fullName>
    </submittedName>
</protein>
<sequence length="125" mass="13816">MKIENPAKISAKKSKAKKIDRVETSLKEFSRALWDIHEDEPTANFVDKIVAPGDVVLDLSSITNQTIKLGGGLRQECDSVSVIKAGKLRFTKPNEYWVLNTTRSAAKKPKVAVALVFGDDSDEEQ</sequence>
<evidence type="ECO:0000313" key="1">
    <source>
        <dbReference type="EMBL" id="KAK9192710.1"/>
    </source>
</evidence>
<dbReference type="FunFam" id="2.40.50.100:FF:000054">
    <property type="entry name" value="Exosome complex exonuclease RRP40"/>
    <property type="match status" value="1"/>
</dbReference>
<proteinExistence type="predicted"/>
<dbReference type="GO" id="GO:0071051">
    <property type="term" value="P:poly(A)-dependent snoRNA 3'-end processing"/>
    <property type="evidence" value="ECO:0007669"/>
    <property type="project" value="TreeGrafter"/>
</dbReference>
<dbReference type="GO" id="GO:0034475">
    <property type="term" value="P:U4 snRNA 3'-end processing"/>
    <property type="evidence" value="ECO:0007669"/>
    <property type="project" value="TreeGrafter"/>
</dbReference>
<dbReference type="GO" id="GO:0071034">
    <property type="term" value="P:CUT catabolic process"/>
    <property type="evidence" value="ECO:0007669"/>
    <property type="project" value="TreeGrafter"/>
</dbReference>
<keyword evidence="2" id="KW-1185">Reference proteome</keyword>
<dbReference type="GO" id="GO:0000467">
    <property type="term" value="P:exonucleolytic trimming to generate mature 3'-end of 5.8S rRNA from tricistronic rRNA transcript (SSU-rRNA, 5.8S rRNA, LSU-rRNA)"/>
    <property type="evidence" value="ECO:0007669"/>
    <property type="project" value="TreeGrafter"/>
</dbReference>
<gene>
    <name evidence="1" type="ORF">WN944_003403</name>
</gene>
<dbReference type="SUPFAM" id="SSF110324">
    <property type="entry name" value="Ribosomal L27 protein-like"/>
    <property type="match status" value="1"/>
</dbReference>
<dbReference type="Gene3D" id="2.40.50.100">
    <property type="match status" value="1"/>
</dbReference>
<dbReference type="EMBL" id="JBCGBO010000006">
    <property type="protein sequence ID" value="KAK9192710.1"/>
    <property type="molecule type" value="Genomic_DNA"/>
</dbReference>
<organism evidence="1 2">
    <name type="scientific">Citrus x changshan-huyou</name>
    <dbReference type="NCBI Taxonomy" id="2935761"/>
    <lineage>
        <taxon>Eukaryota</taxon>
        <taxon>Viridiplantae</taxon>
        <taxon>Streptophyta</taxon>
        <taxon>Embryophyta</taxon>
        <taxon>Tracheophyta</taxon>
        <taxon>Spermatophyta</taxon>
        <taxon>Magnoliopsida</taxon>
        <taxon>eudicotyledons</taxon>
        <taxon>Gunneridae</taxon>
        <taxon>Pentapetalae</taxon>
        <taxon>rosids</taxon>
        <taxon>malvids</taxon>
        <taxon>Sapindales</taxon>
        <taxon>Rutaceae</taxon>
        <taxon>Aurantioideae</taxon>
        <taxon>Citrus</taxon>
    </lineage>
</organism>
<dbReference type="AlphaFoldDB" id="A0AAP0M1K4"/>
<dbReference type="PANTHER" id="PTHR21321:SF1">
    <property type="entry name" value="EXOSOME COMPLEX COMPONENT RRP40"/>
    <property type="match status" value="1"/>
</dbReference>